<dbReference type="SUPFAM" id="SSF53474">
    <property type="entry name" value="alpha/beta-Hydrolases"/>
    <property type="match status" value="1"/>
</dbReference>
<dbReference type="GO" id="GO:0006629">
    <property type="term" value="P:lipid metabolic process"/>
    <property type="evidence" value="ECO:0007669"/>
    <property type="project" value="InterPro"/>
</dbReference>
<dbReference type="AlphaFoldDB" id="A0A6A5YLQ1"/>
<sequence length="590" mass="64452">MPQNAYASVSTVHLQTRGYAQGYAPPVQHPQPSPPVYSNLSYPVHPQHPVYGSFPQPYGTPFQQSPPLQPVQPYASNSTATFASSYSPKEREGILKSSWHRADRLAAKSYTNLKDTLTSGAGKSKTQITHYVDTSTGLISQQSTQVLNQGAALCDLISSKLDAVITSMDGERFSGREQDLMIDEVEAFSSATLHPEISRSLGTNPVYPSSSDKKASNYFSKAWLYSNSRLPPHLPPFKVYMPTYPLLCLAASYSERVYTPPTAKSQERESHVASDWRSGTKAMVLKSVPIDDMNLIVFAVRGSATFMDWAVNFRQAPSSPDNFLDDAGNLCHAGFLQVARQMIQPVADRLKTLLQENPGRSSCSLLITGHSAGGAVAALLYAHMLSTTVRSDLNYLTGFFKRVHCITFGAPPVSLLPLQKPDAKRHKKSLFYSFINEGDPVPRADKHVVRSLLKLYASPAPTSNSICSNTLASFSNLHISGNPSSSTLQTNVSKSSKMSKFSKNSASTSATASMLPSWTVPPTTLSTAGRLIVLRSRIGGRGTEEEVEAVTVDDELLRSVVFGDPWKHQMVLYKRRIEFLATKAATAKGY</sequence>
<evidence type="ECO:0000256" key="1">
    <source>
        <dbReference type="SAM" id="MobiDB-lite"/>
    </source>
</evidence>
<proteinExistence type="predicted"/>
<dbReference type="PANTHER" id="PTHR46023:SF6">
    <property type="entry name" value="LIPASE CLASS 3 FAMILY PROTEIN"/>
    <property type="match status" value="1"/>
</dbReference>
<keyword evidence="3" id="KW-0378">Hydrolase</keyword>
<accession>A0A6A5YLQ1</accession>
<organism evidence="3 4">
    <name type="scientific">Lophiotrema nucula</name>
    <dbReference type="NCBI Taxonomy" id="690887"/>
    <lineage>
        <taxon>Eukaryota</taxon>
        <taxon>Fungi</taxon>
        <taxon>Dikarya</taxon>
        <taxon>Ascomycota</taxon>
        <taxon>Pezizomycotina</taxon>
        <taxon>Dothideomycetes</taxon>
        <taxon>Pleosporomycetidae</taxon>
        <taxon>Pleosporales</taxon>
        <taxon>Lophiotremataceae</taxon>
        <taxon>Lophiotrema</taxon>
    </lineage>
</organism>
<dbReference type="InterPro" id="IPR002921">
    <property type="entry name" value="Fungal_lipase-type"/>
</dbReference>
<reference evidence="3" key="1">
    <citation type="journal article" date="2020" name="Stud. Mycol.">
        <title>101 Dothideomycetes genomes: a test case for predicting lifestyles and emergence of pathogens.</title>
        <authorList>
            <person name="Haridas S."/>
            <person name="Albert R."/>
            <person name="Binder M."/>
            <person name="Bloem J."/>
            <person name="Labutti K."/>
            <person name="Salamov A."/>
            <person name="Andreopoulos B."/>
            <person name="Baker S."/>
            <person name="Barry K."/>
            <person name="Bills G."/>
            <person name="Bluhm B."/>
            <person name="Cannon C."/>
            <person name="Castanera R."/>
            <person name="Culley D."/>
            <person name="Daum C."/>
            <person name="Ezra D."/>
            <person name="Gonzalez J."/>
            <person name="Henrissat B."/>
            <person name="Kuo A."/>
            <person name="Liang C."/>
            <person name="Lipzen A."/>
            <person name="Lutzoni F."/>
            <person name="Magnuson J."/>
            <person name="Mondo S."/>
            <person name="Nolan M."/>
            <person name="Ohm R."/>
            <person name="Pangilinan J."/>
            <person name="Park H.-J."/>
            <person name="Ramirez L."/>
            <person name="Alfaro M."/>
            <person name="Sun H."/>
            <person name="Tritt A."/>
            <person name="Yoshinaga Y."/>
            <person name="Zwiers L.-H."/>
            <person name="Turgeon B."/>
            <person name="Goodwin S."/>
            <person name="Spatafora J."/>
            <person name="Crous P."/>
            <person name="Grigoriev I."/>
        </authorList>
    </citation>
    <scope>NUCLEOTIDE SEQUENCE</scope>
    <source>
        <strain evidence="3">CBS 627.86</strain>
    </source>
</reference>
<protein>
    <submittedName>
        <fullName evidence="3">Alpha/Beta hydrolase protein</fullName>
    </submittedName>
</protein>
<feature type="domain" description="Fungal lipase-type" evidence="2">
    <location>
        <begin position="297"/>
        <end position="444"/>
    </location>
</feature>
<name>A0A6A5YLQ1_9PLEO</name>
<evidence type="ECO:0000313" key="3">
    <source>
        <dbReference type="EMBL" id="KAF2107141.1"/>
    </source>
</evidence>
<gene>
    <name evidence="3" type="ORF">BDV96DRAFT_506604</name>
</gene>
<feature type="compositionally biased region" description="Polar residues" evidence="1">
    <location>
        <begin position="74"/>
        <end position="87"/>
    </location>
</feature>
<dbReference type="PANTHER" id="PTHR46023">
    <property type="entry name" value="LIPASE CLASS 3 PROTEIN-LIKE"/>
    <property type="match status" value="1"/>
</dbReference>
<dbReference type="InterPro" id="IPR029058">
    <property type="entry name" value="AB_hydrolase_fold"/>
</dbReference>
<feature type="region of interest" description="Disordered" evidence="1">
    <location>
        <begin position="484"/>
        <end position="503"/>
    </location>
</feature>
<feature type="compositionally biased region" description="Low complexity" evidence="1">
    <location>
        <begin position="493"/>
        <end position="503"/>
    </location>
</feature>
<evidence type="ECO:0000313" key="4">
    <source>
        <dbReference type="Proteomes" id="UP000799770"/>
    </source>
</evidence>
<dbReference type="EMBL" id="ML977356">
    <property type="protein sequence ID" value="KAF2107141.1"/>
    <property type="molecule type" value="Genomic_DNA"/>
</dbReference>
<dbReference type="OrthoDB" id="438440at2759"/>
<dbReference type="Pfam" id="PF01764">
    <property type="entry name" value="Lipase_3"/>
    <property type="match status" value="1"/>
</dbReference>
<dbReference type="Gene3D" id="3.40.50.1820">
    <property type="entry name" value="alpha/beta hydrolase"/>
    <property type="match status" value="1"/>
</dbReference>
<feature type="region of interest" description="Disordered" evidence="1">
    <location>
        <begin position="60"/>
        <end position="87"/>
    </location>
</feature>
<evidence type="ECO:0000259" key="2">
    <source>
        <dbReference type="Pfam" id="PF01764"/>
    </source>
</evidence>
<keyword evidence="4" id="KW-1185">Reference proteome</keyword>
<dbReference type="Proteomes" id="UP000799770">
    <property type="component" value="Unassembled WGS sequence"/>
</dbReference>
<dbReference type="CDD" id="cd00519">
    <property type="entry name" value="Lipase_3"/>
    <property type="match status" value="1"/>
</dbReference>
<dbReference type="GO" id="GO:0016787">
    <property type="term" value="F:hydrolase activity"/>
    <property type="evidence" value="ECO:0007669"/>
    <property type="project" value="UniProtKB-KW"/>
</dbReference>